<sequence>MLVTDFTTEIVPAPERFALWGEVAAQSHVPNRQSSDNRDDFRAGIRVMDLGPLQASALAYPHLEIAPGGLAEPGGRRNDDGRPRAGRGSRRGR</sequence>
<dbReference type="EMBL" id="BAABAQ010000002">
    <property type="protein sequence ID" value="GAA4183806.1"/>
    <property type="molecule type" value="Genomic_DNA"/>
</dbReference>
<comment type="caution">
    <text evidence="2">The sequence shown here is derived from an EMBL/GenBank/DDBJ whole genome shotgun (WGS) entry which is preliminary data.</text>
</comment>
<feature type="compositionally biased region" description="Basic residues" evidence="1">
    <location>
        <begin position="84"/>
        <end position="93"/>
    </location>
</feature>
<keyword evidence="3" id="KW-1185">Reference proteome</keyword>
<gene>
    <name evidence="2" type="ORF">GCM10022252_11700</name>
</gene>
<evidence type="ECO:0000256" key="1">
    <source>
        <dbReference type="SAM" id="MobiDB-lite"/>
    </source>
</evidence>
<name>A0ABP8AH37_9ACTN</name>
<organism evidence="2 3">
    <name type="scientific">Streptosporangium oxazolinicum</name>
    <dbReference type="NCBI Taxonomy" id="909287"/>
    <lineage>
        <taxon>Bacteria</taxon>
        <taxon>Bacillati</taxon>
        <taxon>Actinomycetota</taxon>
        <taxon>Actinomycetes</taxon>
        <taxon>Streptosporangiales</taxon>
        <taxon>Streptosporangiaceae</taxon>
        <taxon>Streptosporangium</taxon>
    </lineage>
</organism>
<evidence type="ECO:0000313" key="3">
    <source>
        <dbReference type="Proteomes" id="UP001501251"/>
    </source>
</evidence>
<protein>
    <submittedName>
        <fullName evidence="2">Uncharacterized protein</fullName>
    </submittedName>
</protein>
<feature type="compositionally biased region" description="Basic and acidic residues" evidence="1">
    <location>
        <begin position="74"/>
        <end position="83"/>
    </location>
</feature>
<reference evidence="3" key="1">
    <citation type="journal article" date="2019" name="Int. J. Syst. Evol. Microbiol.">
        <title>The Global Catalogue of Microorganisms (GCM) 10K type strain sequencing project: providing services to taxonomists for standard genome sequencing and annotation.</title>
        <authorList>
            <consortium name="The Broad Institute Genomics Platform"/>
            <consortium name="The Broad Institute Genome Sequencing Center for Infectious Disease"/>
            <person name="Wu L."/>
            <person name="Ma J."/>
        </authorList>
    </citation>
    <scope>NUCLEOTIDE SEQUENCE [LARGE SCALE GENOMIC DNA]</scope>
    <source>
        <strain evidence="3">JCM 17388</strain>
    </source>
</reference>
<evidence type="ECO:0000313" key="2">
    <source>
        <dbReference type="EMBL" id="GAA4183806.1"/>
    </source>
</evidence>
<proteinExistence type="predicted"/>
<feature type="region of interest" description="Disordered" evidence="1">
    <location>
        <begin position="66"/>
        <end position="93"/>
    </location>
</feature>
<dbReference type="Proteomes" id="UP001501251">
    <property type="component" value="Unassembled WGS sequence"/>
</dbReference>
<accession>A0ABP8AH37</accession>